<organism evidence="1 2">
    <name type="scientific">Gigaspora margarita</name>
    <dbReference type="NCBI Taxonomy" id="4874"/>
    <lineage>
        <taxon>Eukaryota</taxon>
        <taxon>Fungi</taxon>
        <taxon>Fungi incertae sedis</taxon>
        <taxon>Mucoromycota</taxon>
        <taxon>Glomeromycotina</taxon>
        <taxon>Glomeromycetes</taxon>
        <taxon>Diversisporales</taxon>
        <taxon>Gigasporaceae</taxon>
        <taxon>Gigaspora</taxon>
    </lineage>
</organism>
<reference evidence="1 2" key="1">
    <citation type="submission" date="2021-06" db="EMBL/GenBank/DDBJ databases">
        <authorList>
            <person name="Kallberg Y."/>
            <person name="Tangrot J."/>
            <person name="Rosling A."/>
        </authorList>
    </citation>
    <scope>NUCLEOTIDE SEQUENCE [LARGE SCALE GENOMIC DNA]</scope>
    <source>
        <strain evidence="1 2">120-4 pot B 10/14</strain>
    </source>
</reference>
<proteinExistence type="predicted"/>
<gene>
    <name evidence="1" type="ORF">GMARGA_LOCUS45453</name>
</gene>
<evidence type="ECO:0000313" key="2">
    <source>
        <dbReference type="Proteomes" id="UP000789901"/>
    </source>
</evidence>
<sequence length="46" mass="5466">IDDDDDIKNEIKKQFLRSDKTNKNLPTIKEKSNNIYISKPYNIIEI</sequence>
<protein>
    <submittedName>
        <fullName evidence="1">39291_t:CDS:1</fullName>
    </submittedName>
</protein>
<feature type="non-terminal residue" evidence="1">
    <location>
        <position position="1"/>
    </location>
</feature>
<dbReference type="Proteomes" id="UP000789901">
    <property type="component" value="Unassembled WGS sequence"/>
</dbReference>
<comment type="caution">
    <text evidence="1">The sequence shown here is derived from an EMBL/GenBank/DDBJ whole genome shotgun (WGS) entry which is preliminary data.</text>
</comment>
<name>A0ABN7XNN5_GIGMA</name>
<accession>A0ABN7XNN5</accession>
<feature type="non-terminal residue" evidence="1">
    <location>
        <position position="46"/>
    </location>
</feature>
<dbReference type="EMBL" id="CAJVQB010162050">
    <property type="protein sequence ID" value="CAG8856632.1"/>
    <property type="molecule type" value="Genomic_DNA"/>
</dbReference>
<keyword evidence="2" id="KW-1185">Reference proteome</keyword>
<evidence type="ECO:0000313" key="1">
    <source>
        <dbReference type="EMBL" id="CAG8856632.1"/>
    </source>
</evidence>